<evidence type="ECO:0000256" key="4">
    <source>
        <dbReference type="ARBA" id="ARBA00023004"/>
    </source>
</evidence>
<dbReference type="OrthoDB" id="9803319at2"/>
<evidence type="ECO:0000256" key="3">
    <source>
        <dbReference type="ARBA" id="ARBA00022982"/>
    </source>
</evidence>
<dbReference type="Pfam" id="PF13459">
    <property type="entry name" value="Fer4_15"/>
    <property type="match status" value="1"/>
</dbReference>
<evidence type="ECO:0000256" key="1">
    <source>
        <dbReference type="ARBA" id="ARBA00022448"/>
    </source>
</evidence>
<evidence type="ECO:0000313" key="8">
    <source>
        <dbReference type="Proteomes" id="UP000199611"/>
    </source>
</evidence>
<dbReference type="RefSeq" id="WP_093395171.1">
    <property type="nucleotide sequence ID" value="NZ_FOUU01000006.1"/>
</dbReference>
<name>A0A1I4UHS0_9BACT</name>
<dbReference type="SUPFAM" id="SSF54862">
    <property type="entry name" value="4Fe-4S ferredoxins"/>
    <property type="match status" value="1"/>
</dbReference>
<keyword evidence="1" id="KW-0813">Transport</keyword>
<evidence type="ECO:0000256" key="5">
    <source>
        <dbReference type="ARBA" id="ARBA00023014"/>
    </source>
</evidence>
<organism evidence="7 8">
    <name type="scientific">Thermodesulforhabdus norvegica</name>
    <dbReference type="NCBI Taxonomy" id="39841"/>
    <lineage>
        <taxon>Bacteria</taxon>
        <taxon>Pseudomonadati</taxon>
        <taxon>Thermodesulfobacteriota</taxon>
        <taxon>Syntrophobacteria</taxon>
        <taxon>Syntrophobacterales</taxon>
        <taxon>Thermodesulforhabdaceae</taxon>
        <taxon>Thermodesulforhabdus</taxon>
    </lineage>
</organism>
<dbReference type="EMBL" id="FOUU01000006">
    <property type="protein sequence ID" value="SFM88498.1"/>
    <property type="molecule type" value="Genomic_DNA"/>
</dbReference>
<proteinExistence type="predicted"/>
<sequence length="64" mass="7228">MKVKIDYELCMGDRNCNSLCPEVFGFDEDKLRAVVLVEEVPTHLEDTVRRAARECGASAIIIEE</sequence>
<dbReference type="InterPro" id="IPR051269">
    <property type="entry name" value="Fe-S_cluster_ET"/>
</dbReference>
<keyword evidence="8" id="KW-1185">Reference proteome</keyword>
<dbReference type="Proteomes" id="UP000199611">
    <property type="component" value="Unassembled WGS sequence"/>
</dbReference>
<keyword evidence="5" id="KW-0411">Iron-sulfur</keyword>
<dbReference type="PROSITE" id="PS51379">
    <property type="entry name" value="4FE4S_FER_2"/>
    <property type="match status" value="1"/>
</dbReference>
<keyword evidence="4" id="KW-0408">Iron</keyword>
<evidence type="ECO:0000313" key="7">
    <source>
        <dbReference type="EMBL" id="SFM88498.1"/>
    </source>
</evidence>
<dbReference type="GO" id="GO:0051536">
    <property type="term" value="F:iron-sulfur cluster binding"/>
    <property type="evidence" value="ECO:0007669"/>
    <property type="project" value="UniProtKB-KW"/>
</dbReference>
<dbReference type="GO" id="GO:0046872">
    <property type="term" value="F:metal ion binding"/>
    <property type="evidence" value="ECO:0007669"/>
    <property type="project" value="UniProtKB-KW"/>
</dbReference>
<keyword evidence="2" id="KW-0479">Metal-binding</keyword>
<feature type="domain" description="4Fe-4S ferredoxin-type" evidence="6">
    <location>
        <begin position="1"/>
        <end position="29"/>
    </location>
</feature>
<dbReference type="AlphaFoldDB" id="A0A1I4UHS0"/>
<dbReference type="STRING" id="39841.SAMN05660836_01805"/>
<reference evidence="7 8" key="1">
    <citation type="submission" date="2016-10" db="EMBL/GenBank/DDBJ databases">
        <authorList>
            <person name="de Groot N.N."/>
        </authorList>
    </citation>
    <scope>NUCLEOTIDE SEQUENCE [LARGE SCALE GENOMIC DNA]</scope>
    <source>
        <strain evidence="7 8">DSM 9990</strain>
    </source>
</reference>
<evidence type="ECO:0000256" key="2">
    <source>
        <dbReference type="ARBA" id="ARBA00022723"/>
    </source>
</evidence>
<dbReference type="PANTHER" id="PTHR36923:SF3">
    <property type="entry name" value="FERREDOXIN"/>
    <property type="match status" value="1"/>
</dbReference>
<evidence type="ECO:0000259" key="6">
    <source>
        <dbReference type="PROSITE" id="PS51379"/>
    </source>
</evidence>
<keyword evidence="3" id="KW-0249">Electron transport</keyword>
<dbReference type="Gene3D" id="3.30.70.20">
    <property type="match status" value="1"/>
</dbReference>
<protein>
    <submittedName>
        <fullName evidence="7">Ferredoxin</fullName>
    </submittedName>
</protein>
<dbReference type="PANTHER" id="PTHR36923">
    <property type="entry name" value="FERREDOXIN"/>
    <property type="match status" value="1"/>
</dbReference>
<dbReference type="InterPro" id="IPR017896">
    <property type="entry name" value="4Fe4S_Fe-S-bd"/>
</dbReference>
<gene>
    <name evidence="7" type="ORF">SAMN05660836_01805</name>
</gene>
<accession>A0A1I4UHS0</accession>